<feature type="non-terminal residue" evidence="2">
    <location>
        <position position="200"/>
    </location>
</feature>
<gene>
    <name evidence="2" type="primary">RvY_19574-1</name>
    <name evidence="2" type="synonym">RvY_19574.1</name>
    <name evidence="2" type="ORF">RvY_19574</name>
</gene>
<dbReference type="EMBL" id="BDGG01000147">
    <property type="protein sequence ID" value="GAV10058.1"/>
    <property type="molecule type" value="Genomic_DNA"/>
</dbReference>
<dbReference type="AlphaFoldDB" id="A0A1D1WB80"/>
<feature type="transmembrane region" description="Helical" evidence="1">
    <location>
        <begin position="12"/>
        <end position="37"/>
    </location>
</feature>
<keyword evidence="3" id="KW-1185">Reference proteome</keyword>
<reference evidence="2 3" key="1">
    <citation type="journal article" date="2016" name="Nat. Commun.">
        <title>Extremotolerant tardigrade genome and improved radiotolerance of human cultured cells by tardigrade-unique protein.</title>
        <authorList>
            <person name="Hashimoto T."/>
            <person name="Horikawa D.D."/>
            <person name="Saito Y."/>
            <person name="Kuwahara H."/>
            <person name="Kozuka-Hata H."/>
            <person name="Shin-I T."/>
            <person name="Minakuchi Y."/>
            <person name="Ohishi K."/>
            <person name="Motoyama A."/>
            <person name="Aizu T."/>
            <person name="Enomoto A."/>
            <person name="Kondo K."/>
            <person name="Tanaka S."/>
            <person name="Hara Y."/>
            <person name="Koshikawa S."/>
            <person name="Sagara H."/>
            <person name="Miura T."/>
            <person name="Yokobori S."/>
            <person name="Miyagawa K."/>
            <person name="Suzuki Y."/>
            <person name="Kubo T."/>
            <person name="Oyama M."/>
            <person name="Kohara Y."/>
            <person name="Fujiyama A."/>
            <person name="Arakawa K."/>
            <person name="Katayama T."/>
            <person name="Toyoda A."/>
            <person name="Kunieda T."/>
        </authorList>
    </citation>
    <scope>NUCLEOTIDE SEQUENCE [LARGE SCALE GENOMIC DNA]</scope>
    <source>
        <strain evidence="2 3">YOKOZUNA-1</strain>
    </source>
</reference>
<comment type="caution">
    <text evidence="2">The sequence shown here is derived from an EMBL/GenBank/DDBJ whole genome shotgun (WGS) entry which is preliminary data.</text>
</comment>
<organism evidence="2 3">
    <name type="scientific">Ramazzottius varieornatus</name>
    <name type="common">Water bear</name>
    <name type="synonym">Tardigrade</name>
    <dbReference type="NCBI Taxonomy" id="947166"/>
    <lineage>
        <taxon>Eukaryota</taxon>
        <taxon>Metazoa</taxon>
        <taxon>Ecdysozoa</taxon>
        <taxon>Tardigrada</taxon>
        <taxon>Eutardigrada</taxon>
        <taxon>Parachela</taxon>
        <taxon>Hypsibioidea</taxon>
        <taxon>Ramazzottiidae</taxon>
        <taxon>Ramazzottius</taxon>
    </lineage>
</organism>
<keyword evidence="1" id="KW-0472">Membrane</keyword>
<keyword evidence="1" id="KW-1133">Transmembrane helix</keyword>
<feature type="transmembrane region" description="Helical" evidence="1">
    <location>
        <begin position="57"/>
        <end position="77"/>
    </location>
</feature>
<accession>A0A1D1WB80</accession>
<dbReference type="Proteomes" id="UP000186922">
    <property type="component" value="Unassembled WGS sequence"/>
</dbReference>
<keyword evidence="1" id="KW-0812">Transmembrane</keyword>
<sequence>MGSIIGYWNYRRSCCIVVLNTLHGGLLLVLIISVCLLVRNLPTQYIHKLARLLADPLFSATVSMFMRYETICFNFTFWPFLRERSDRRTFASSPSTSVILVPLLQALCSAQYSLFYDPDMGIRFDRKLPTNDRFMVLRYLTTRYAIGASLWSVRRREDLHSTSSWVLGCGKMIGIIQDINHLTRTCRSLYRVDGVQYYSK</sequence>
<evidence type="ECO:0000313" key="3">
    <source>
        <dbReference type="Proteomes" id="UP000186922"/>
    </source>
</evidence>
<proteinExistence type="predicted"/>
<name>A0A1D1WB80_RAMVA</name>
<evidence type="ECO:0000313" key="2">
    <source>
        <dbReference type="EMBL" id="GAV10058.1"/>
    </source>
</evidence>
<protein>
    <submittedName>
        <fullName evidence="2">Uncharacterized protein</fullName>
    </submittedName>
</protein>
<evidence type="ECO:0000256" key="1">
    <source>
        <dbReference type="SAM" id="Phobius"/>
    </source>
</evidence>